<sequence>MLNNESIPVHCYYSRNSAKRDFFVGDSHGKYSLLMQPLKKISFDLSADRLFSVDNIIDRGEGSFNCLKLAKKEWFIPVLGNHEQFLLKMENAHLITKSIVI</sequence>
<keyword evidence="2" id="KW-1185">Reference proteome</keyword>
<evidence type="ECO:0000313" key="2">
    <source>
        <dbReference type="Proteomes" id="UP000000639"/>
    </source>
</evidence>
<dbReference type="InterPro" id="IPR050126">
    <property type="entry name" value="Ap4A_hydrolase"/>
</dbReference>
<dbReference type="SUPFAM" id="SSF56300">
    <property type="entry name" value="Metallo-dependent phosphatases"/>
    <property type="match status" value="1"/>
</dbReference>
<dbReference type="EMBL" id="CP000510">
    <property type="protein sequence ID" value="ABM04866.1"/>
    <property type="molecule type" value="Genomic_DNA"/>
</dbReference>
<reference evidence="1 2" key="1">
    <citation type="submission" date="2007-01" db="EMBL/GenBank/DDBJ databases">
        <title>Complete sequence of Psychromonas ingrahamii 37.</title>
        <authorList>
            <consortium name="US DOE Joint Genome Institute"/>
            <person name="Copeland A."/>
            <person name="Lucas S."/>
            <person name="Lapidus A."/>
            <person name="Barry K."/>
            <person name="Detter J.C."/>
            <person name="Glavina del Rio T."/>
            <person name="Hammon N."/>
            <person name="Israni S."/>
            <person name="Dalin E."/>
            <person name="Tice H."/>
            <person name="Pitluck S."/>
            <person name="Thompson L.S."/>
            <person name="Brettin T."/>
            <person name="Bruce D."/>
            <person name="Han C."/>
            <person name="Tapia R."/>
            <person name="Schmutz J."/>
            <person name="Larimer F."/>
            <person name="Land M."/>
            <person name="Hauser L."/>
            <person name="Kyrpides N."/>
            <person name="Ivanova N."/>
            <person name="Staley J."/>
            <person name="Richardson P."/>
        </authorList>
    </citation>
    <scope>NUCLEOTIDE SEQUENCE [LARGE SCALE GENOMIC DNA]</scope>
    <source>
        <strain evidence="1 2">37</strain>
    </source>
</reference>
<dbReference type="PANTHER" id="PTHR42850">
    <property type="entry name" value="METALLOPHOSPHOESTERASE"/>
    <property type="match status" value="1"/>
</dbReference>
<dbReference type="AlphaFoldDB" id="A1SZF1"/>
<dbReference type="GO" id="GO:0005737">
    <property type="term" value="C:cytoplasm"/>
    <property type="evidence" value="ECO:0007669"/>
    <property type="project" value="TreeGrafter"/>
</dbReference>
<dbReference type="Proteomes" id="UP000000639">
    <property type="component" value="Chromosome"/>
</dbReference>
<dbReference type="GO" id="GO:0110154">
    <property type="term" value="P:RNA decapping"/>
    <property type="evidence" value="ECO:0007669"/>
    <property type="project" value="TreeGrafter"/>
</dbReference>
<dbReference type="KEGG" id="pin:Ping_3178"/>
<dbReference type="InterPro" id="IPR029052">
    <property type="entry name" value="Metallo-depent_PP-like"/>
</dbReference>
<proteinExistence type="predicted"/>
<accession>A1SZF1</accession>
<dbReference type="STRING" id="357804.Ping_3178"/>
<dbReference type="HOGENOM" id="CLU_2289282_0_0_6"/>
<protein>
    <submittedName>
        <fullName evidence="1">Serine/threonine protein phosphatase</fullName>
    </submittedName>
</protein>
<dbReference type="GO" id="GO:0016791">
    <property type="term" value="F:phosphatase activity"/>
    <property type="evidence" value="ECO:0007669"/>
    <property type="project" value="TreeGrafter"/>
</dbReference>
<name>A1SZF1_PSYIN</name>
<dbReference type="GO" id="GO:0008803">
    <property type="term" value="F:bis(5'-nucleosyl)-tetraphosphatase (symmetrical) activity"/>
    <property type="evidence" value="ECO:0007669"/>
    <property type="project" value="TreeGrafter"/>
</dbReference>
<dbReference type="Gene3D" id="3.60.21.10">
    <property type="match status" value="1"/>
</dbReference>
<dbReference type="eggNOG" id="COG0639">
    <property type="taxonomic scope" value="Bacteria"/>
</dbReference>
<organism evidence="1 2">
    <name type="scientific">Psychromonas ingrahamii (strain DSM 17664 / CCUG 51855 / 37)</name>
    <dbReference type="NCBI Taxonomy" id="357804"/>
    <lineage>
        <taxon>Bacteria</taxon>
        <taxon>Pseudomonadati</taxon>
        <taxon>Pseudomonadota</taxon>
        <taxon>Gammaproteobacteria</taxon>
        <taxon>Alteromonadales</taxon>
        <taxon>Psychromonadaceae</taxon>
        <taxon>Psychromonas</taxon>
    </lineage>
</organism>
<gene>
    <name evidence="1" type="ordered locus">Ping_3178</name>
</gene>
<evidence type="ECO:0000313" key="1">
    <source>
        <dbReference type="EMBL" id="ABM04866.1"/>
    </source>
</evidence>
<dbReference type="PANTHER" id="PTHR42850:SF11">
    <property type="entry name" value="BIS(5'-NUCLEOSYL)-TETRAPHOSPHATASE [SYMMETRICAL]"/>
    <property type="match status" value="1"/>
</dbReference>
<dbReference type="RefSeq" id="WP_011771420.1">
    <property type="nucleotide sequence ID" value="NC_008709.1"/>
</dbReference>
<dbReference type="OrthoDB" id="5296354at2"/>